<proteinExistence type="predicted"/>
<evidence type="ECO:0000313" key="1">
    <source>
        <dbReference type="EMBL" id="TYS59524.1"/>
    </source>
</evidence>
<comment type="caution">
    <text evidence="1">The sequence shown here is derived from an EMBL/GenBank/DDBJ whole genome shotgun (WGS) entry which is preliminary data.</text>
</comment>
<dbReference type="EMBL" id="VTEV01000016">
    <property type="protein sequence ID" value="TYS59524.1"/>
    <property type="molecule type" value="Genomic_DNA"/>
</dbReference>
<reference evidence="1 2" key="1">
    <citation type="submission" date="2019-08" db="EMBL/GenBank/DDBJ databases">
        <title>Bacillus genomes from the desert of Cuatro Cienegas, Coahuila.</title>
        <authorList>
            <person name="Olmedo-Alvarez G."/>
        </authorList>
    </citation>
    <scope>NUCLEOTIDE SEQUENCE [LARGE SCALE GENOMIC DNA]</scope>
    <source>
        <strain evidence="1 2">CH28_1T</strain>
    </source>
</reference>
<accession>A0A5D4SBM4</accession>
<dbReference type="AlphaFoldDB" id="A0A5D4SBM4"/>
<dbReference type="RefSeq" id="WP_148990251.1">
    <property type="nucleotide sequence ID" value="NZ_VTEV01000016.1"/>
</dbReference>
<organism evidence="1 2">
    <name type="scientific">Sutcliffiella horikoshii</name>
    <dbReference type="NCBI Taxonomy" id="79883"/>
    <lineage>
        <taxon>Bacteria</taxon>
        <taxon>Bacillati</taxon>
        <taxon>Bacillota</taxon>
        <taxon>Bacilli</taxon>
        <taxon>Bacillales</taxon>
        <taxon>Bacillaceae</taxon>
        <taxon>Sutcliffiella</taxon>
    </lineage>
</organism>
<name>A0A5D4SBM4_9BACI</name>
<evidence type="ECO:0000313" key="2">
    <source>
        <dbReference type="Proteomes" id="UP000322524"/>
    </source>
</evidence>
<dbReference type="Proteomes" id="UP000322524">
    <property type="component" value="Unassembled WGS sequence"/>
</dbReference>
<gene>
    <name evidence="1" type="ORF">FZC76_22090</name>
</gene>
<sequence>MSNEVLGRCRDNAKGVLELNDRHPNPVPAIKRHAKQIRNNKERKILFSTACQASKKMNVPLNQIIERA</sequence>
<protein>
    <submittedName>
        <fullName evidence="1">Uncharacterized protein</fullName>
    </submittedName>
</protein>